<organism evidence="4 5">
    <name type="scientific">Staphylococcus auricularis</name>
    <dbReference type="NCBI Taxonomy" id="29379"/>
    <lineage>
        <taxon>Bacteria</taxon>
        <taxon>Bacillati</taxon>
        <taxon>Bacillota</taxon>
        <taxon>Bacilli</taxon>
        <taxon>Bacillales</taxon>
        <taxon>Staphylococcaceae</taxon>
        <taxon>Staphylococcus</taxon>
    </lineage>
</organism>
<sequence>MINNNSLTLEHSEEYLEHLAQFIHIPYTELRPYKNEFITRKYNKGQVVYYSSDDMSHMYFLLEGHVLREHFNKNGDVYRILNKDIRLFPLHSLFQEHTTNEMCTTITDCVIISIPIDFMEYLCLNHANVFKRIYQLLCQNEQQQMEYHMALNAKSAKESIIKILIYLCHTIGYDNDEFYEIKSFLTIQMISNLASVSRETTGHIIHELKEDNILMHHSKNWIISKAILKAI</sequence>
<dbReference type="Gene3D" id="1.10.10.10">
    <property type="entry name" value="Winged helix-like DNA-binding domain superfamily/Winged helix DNA-binding domain"/>
    <property type="match status" value="1"/>
</dbReference>
<dbReference type="GeneID" id="64982333"/>
<dbReference type="Proteomes" id="UP000242470">
    <property type="component" value="Unassembled WGS sequence"/>
</dbReference>
<evidence type="ECO:0000259" key="3">
    <source>
        <dbReference type="Pfam" id="PF00027"/>
    </source>
</evidence>
<gene>
    <name evidence="4" type="ORF">CD158_00535</name>
</gene>
<dbReference type="InterPro" id="IPR036388">
    <property type="entry name" value="WH-like_DNA-bd_sf"/>
</dbReference>
<evidence type="ECO:0000256" key="1">
    <source>
        <dbReference type="ARBA" id="ARBA00020091"/>
    </source>
</evidence>
<dbReference type="InterPro" id="IPR000595">
    <property type="entry name" value="cNMP-bd_dom"/>
</dbReference>
<protein>
    <recommendedName>
        <fullName evidence="1">HTH-type transcriptional regulator ArcR</fullName>
    </recommendedName>
</protein>
<feature type="domain" description="Cyclic nucleotide-binding" evidence="3">
    <location>
        <begin position="40"/>
        <end position="125"/>
    </location>
</feature>
<dbReference type="Pfam" id="PF00027">
    <property type="entry name" value="cNMP_binding"/>
    <property type="match status" value="1"/>
</dbReference>
<dbReference type="EMBL" id="PPQW01000002">
    <property type="protein sequence ID" value="PNZ69619.1"/>
    <property type="molecule type" value="Genomic_DNA"/>
</dbReference>
<dbReference type="Gene3D" id="2.60.120.10">
    <property type="entry name" value="Jelly Rolls"/>
    <property type="match status" value="1"/>
</dbReference>
<comment type="caution">
    <text evidence="4">The sequence shown here is derived from an EMBL/GenBank/DDBJ whole genome shotgun (WGS) entry which is preliminary data.</text>
</comment>
<reference evidence="4 5" key="1">
    <citation type="submission" date="2017-08" db="EMBL/GenBank/DDBJ databases">
        <title>Draft genome sequences of 64 type strains of genus Staph aureus.</title>
        <authorList>
            <person name="Cole K."/>
            <person name="Golubchik T."/>
            <person name="Russell J."/>
            <person name="Foster D."/>
            <person name="Llewelyn M."/>
            <person name="Wilson D."/>
            <person name="Crook D."/>
            <person name="Paul J."/>
        </authorList>
    </citation>
    <scope>NUCLEOTIDE SEQUENCE [LARGE SCALE GENOMIC DNA]</scope>
    <source>
        <strain evidence="4 5">NCTC 12101</strain>
    </source>
</reference>
<dbReference type="CDD" id="cd00038">
    <property type="entry name" value="CAP_ED"/>
    <property type="match status" value="1"/>
</dbReference>
<dbReference type="InterPro" id="IPR014710">
    <property type="entry name" value="RmlC-like_jellyroll"/>
</dbReference>
<evidence type="ECO:0000313" key="5">
    <source>
        <dbReference type="Proteomes" id="UP000242470"/>
    </source>
</evidence>
<dbReference type="RefSeq" id="WP_059106943.1">
    <property type="nucleotide sequence ID" value="NZ_AP024589.1"/>
</dbReference>
<dbReference type="SUPFAM" id="SSF46785">
    <property type="entry name" value="Winged helix' DNA-binding domain"/>
    <property type="match status" value="1"/>
</dbReference>
<evidence type="ECO:0000313" key="4">
    <source>
        <dbReference type="EMBL" id="PNZ69619.1"/>
    </source>
</evidence>
<keyword evidence="2" id="KW-0010">Activator</keyword>
<proteinExistence type="predicted"/>
<dbReference type="InterPro" id="IPR036390">
    <property type="entry name" value="WH_DNA-bd_sf"/>
</dbReference>
<dbReference type="InterPro" id="IPR018490">
    <property type="entry name" value="cNMP-bd_dom_sf"/>
</dbReference>
<evidence type="ECO:0000256" key="2">
    <source>
        <dbReference type="ARBA" id="ARBA00023159"/>
    </source>
</evidence>
<name>A0AAP8PR48_9STAP</name>
<dbReference type="AlphaFoldDB" id="A0AAP8PR48"/>
<accession>A0AAP8PR48</accession>
<dbReference type="SUPFAM" id="SSF51206">
    <property type="entry name" value="cAMP-binding domain-like"/>
    <property type="match status" value="1"/>
</dbReference>